<keyword evidence="5" id="KW-0436">Ligase</keyword>
<keyword evidence="6" id="KW-0547">Nucleotide-binding</keyword>
<dbReference type="Pfam" id="PF01656">
    <property type="entry name" value="CbiA"/>
    <property type="match status" value="1"/>
</dbReference>
<keyword evidence="4" id="KW-0169">Cobalamin biosynthesis</keyword>
<gene>
    <name evidence="12" type="ORF">N0K08_13585</name>
</gene>
<evidence type="ECO:0000256" key="9">
    <source>
        <dbReference type="ARBA" id="ARBA00022962"/>
    </source>
</evidence>
<evidence type="ECO:0000256" key="6">
    <source>
        <dbReference type="ARBA" id="ARBA00022741"/>
    </source>
</evidence>
<feature type="domain" description="CobQ/CobB/MinD/ParA nucleotide binding" evidence="10">
    <location>
        <begin position="20"/>
        <end position="176"/>
    </location>
</feature>
<dbReference type="PANTHER" id="PTHR43873">
    <property type="entry name" value="COBYRINATE A,C-DIAMIDE SYNTHASE"/>
    <property type="match status" value="1"/>
</dbReference>
<dbReference type="InterPro" id="IPR002586">
    <property type="entry name" value="CobQ/CobB/MinD/ParA_Nub-bd_dom"/>
</dbReference>
<dbReference type="RefSeq" id="WP_261500930.1">
    <property type="nucleotide sequence ID" value="NZ_JAODYH010000006.1"/>
</dbReference>
<dbReference type="EMBL" id="JAODYH010000006">
    <property type="protein sequence ID" value="MCT9811677.1"/>
    <property type="molecule type" value="Genomic_DNA"/>
</dbReference>
<proteinExistence type="inferred from homology"/>
<dbReference type="Pfam" id="PF07685">
    <property type="entry name" value="GATase_3"/>
    <property type="match status" value="1"/>
</dbReference>
<reference evidence="12 13" key="1">
    <citation type="submission" date="2022-09" db="EMBL/GenBank/DDBJ databases">
        <title>Draft genome of isolate Be4.</title>
        <authorList>
            <person name="Sanchez-Castro I."/>
            <person name="Martinez-Rodriguez P."/>
            <person name="Descostes M."/>
            <person name="Merroun M."/>
        </authorList>
    </citation>
    <scope>NUCLEOTIDE SEQUENCE [LARGE SCALE GENOMIC DNA]</scope>
    <source>
        <strain evidence="12 13">Be4</strain>
    </source>
</reference>
<keyword evidence="8" id="KW-0460">Magnesium</keyword>
<evidence type="ECO:0000256" key="7">
    <source>
        <dbReference type="ARBA" id="ARBA00022840"/>
    </source>
</evidence>
<dbReference type="InterPro" id="IPR004484">
    <property type="entry name" value="CbiA/CobB_synth"/>
</dbReference>
<organism evidence="12 13">
    <name type="scientific">Acidovorax bellezanensis</name>
    <dbReference type="NCBI Taxonomy" id="2976702"/>
    <lineage>
        <taxon>Bacteria</taxon>
        <taxon>Pseudomonadati</taxon>
        <taxon>Pseudomonadota</taxon>
        <taxon>Betaproteobacteria</taxon>
        <taxon>Burkholderiales</taxon>
        <taxon>Comamonadaceae</taxon>
        <taxon>Acidovorax</taxon>
    </lineage>
</organism>
<dbReference type="Proteomes" id="UP001525968">
    <property type="component" value="Unassembled WGS sequence"/>
</dbReference>
<accession>A0ABT2PMG1</accession>
<protein>
    <submittedName>
        <fullName evidence="12">Cobyrinate a,c-diamide synthase</fullName>
    </submittedName>
</protein>
<evidence type="ECO:0000259" key="10">
    <source>
        <dbReference type="Pfam" id="PF01656"/>
    </source>
</evidence>
<dbReference type="InterPro" id="IPR027417">
    <property type="entry name" value="P-loop_NTPase"/>
</dbReference>
<dbReference type="Gene3D" id="3.40.50.880">
    <property type="match status" value="1"/>
</dbReference>
<comment type="similarity">
    <text evidence="3">Belongs to the CobB/CobQ family. CobQ subfamily.</text>
</comment>
<dbReference type="InterPro" id="IPR011698">
    <property type="entry name" value="GATase_3"/>
</dbReference>
<feature type="domain" description="CobB/CobQ-like glutamine amidotransferase" evidence="11">
    <location>
        <begin position="279"/>
        <end position="462"/>
    </location>
</feature>
<comment type="cofactor">
    <cofactor evidence="1">
        <name>Mg(2+)</name>
        <dbReference type="ChEBI" id="CHEBI:18420"/>
    </cofactor>
</comment>
<dbReference type="NCBIfam" id="NF002204">
    <property type="entry name" value="PRK01077.1"/>
    <property type="match status" value="1"/>
</dbReference>
<keyword evidence="9" id="KW-0315">Glutamine amidotransferase</keyword>
<evidence type="ECO:0000256" key="3">
    <source>
        <dbReference type="ARBA" id="ARBA00006205"/>
    </source>
</evidence>
<evidence type="ECO:0000256" key="2">
    <source>
        <dbReference type="ARBA" id="ARBA00004953"/>
    </source>
</evidence>
<dbReference type="PROSITE" id="PS51274">
    <property type="entry name" value="GATASE_COBBQ"/>
    <property type="match status" value="1"/>
</dbReference>
<dbReference type="InterPro" id="IPR029062">
    <property type="entry name" value="Class_I_gatase-like"/>
</dbReference>
<dbReference type="SUPFAM" id="SSF52540">
    <property type="entry name" value="P-loop containing nucleoside triphosphate hydrolases"/>
    <property type="match status" value="1"/>
</dbReference>
<name>A0ABT2PMG1_9BURK</name>
<evidence type="ECO:0000256" key="1">
    <source>
        <dbReference type="ARBA" id="ARBA00001946"/>
    </source>
</evidence>
<evidence type="ECO:0000256" key="5">
    <source>
        <dbReference type="ARBA" id="ARBA00022598"/>
    </source>
</evidence>
<comment type="caution">
    <text evidence="12">The sequence shown here is derived from an EMBL/GenBank/DDBJ whole genome shotgun (WGS) entry which is preliminary data.</text>
</comment>
<evidence type="ECO:0000256" key="8">
    <source>
        <dbReference type="ARBA" id="ARBA00022842"/>
    </source>
</evidence>
<evidence type="ECO:0000313" key="12">
    <source>
        <dbReference type="EMBL" id="MCT9811677.1"/>
    </source>
</evidence>
<sequence length="481" mass="51079">MDTSTLTLSSAAPARCPALLITAPASGQGKTTLTAALARLHTRQGRRVQVFKCGPDFLDPHWHQLASGSAVHSLDLWMTGEADARARLHAAAQTSDLILIEGVMGLFDGSPSAADLAQLLDIPVLAVIDASAMAGTLGALAYGLQHYQPGLRWAGVLANRVASARHAELLQAGVRADSHWLGAVARIQLDTAPAGQAGPREAALLPQRHLGLVAAQELADGMQRLDAAADALAVTPLGQRSWQDWQQWAVDFAPPPAGAPDSAPDAAEAMGPWLAGRVIAVAQDAAFSFVYPANLDCLRAMGAQLRFFSPLAGERLPTCDALWLPGGYPELHAQQLARQTALQADILAHWQAGKAIWAECGGMLALCEGVTDKDGQWAPLWGLLPGKAQMQKRLAGLGMQQLPTPWGLLRGHSFHYARLDSSAEVQGRSSRPQASATPDQGELLYRHGSLYASFFHAWFASHPRAVAALLGARENSENRGD</sequence>
<dbReference type="PANTHER" id="PTHR43873:SF1">
    <property type="entry name" value="COBYRINATE A,C-DIAMIDE SYNTHASE"/>
    <property type="match status" value="1"/>
</dbReference>
<evidence type="ECO:0000313" key="13">
    <source>
        <dbReference type="Proteomes" id="UP001525968"/>
    </source>
</evidence>
<keyword evidence="7" id="KW-0067">ATP-binding</keyword>
<keyword evidence="13" id="KW-1185">Reference proteome</keyword>
<comment type="pathway">
    <text evidence="2">Cofactor biosynthesis; adenosylcobalamin biosynthesis.</text>
</comment>
<evidence type="ECO:0000256" key="4">
    <source>
        <dbReference type="ARBA" id="ARBA00022573"/>
    </source>
</evidence>
<dbReference type="SUPFAM" id="SSF52317">
    <property type="entry name" value="Class I glutamine amidotransferase-like"/>
    <property type="match status" value="1"/>
</dbReference>
<dbReference type="Gene3D" id="3.40.50.300">
    <property type="entry name" value="P-loop containing nucleotide triphosphate hydrolases"/>
    <property type="match status" value="1"/>
</dbReference>
<evidence type="ECO:0000259" key="11">
    <source>
        <dbReference type="Pfam" id="PF07685"/>
    </source>
</evidence>